<comment type="similarity">
    <text evidence="1 9">Belongs to the cysteine dioxygenase family.</text>
</comment>
<dbReference type="SUPFAM" id="SSF51182">
    <property type="entry name" value="RmlC-like cupins"/>
    <property type="match status" value="1"/>
</dbReference>
<keyword evidence="3 8" id="KW-0479">Metal-binding</keyword>
<evidence type="ECO:0000256" key="5">
    <source>
        <dbReference type="ARBA" id="ARBA00023002"/>
    </source>
</evidence>
<keyword evidence="5 9" id="KW-0560">Oxidoreductase</keyword>
<name>A0A1E3P9H9_WICAA</name>
<gene>
    <name evidence="10" type="ORF">WICANDRAFT_19555</name>
</gene>
<evidence type="ECO:0000256" key="8">
    <source>
        <dbReference type="PIRSR" id="PIRSR610300-51"/>
    </source>
</evidence>
<keyword evidence="7" id="KW-0883">Thioether bond</keyword>
<evidence type="ECO:0000256" key="7">
    <source>
        <dbReference type="PIRSR" id="PIRSR610300-50"/>
    </source>
</evidence>
<feature type="binding site" evidence="8">
    <location>
        <position position="84"/>
    </location>
    <ligand>
        <name>Fe cation</name>
        <dbReference type="ChEBI" id="CHEBI:24875"/>
        <note>catalytic</note>
    </ligand>
</feature>
<dbReference type="PANTHER" id="PTHR12918">
    <property type="entry name" value="CYSTEINE DIOXYGENASE"/>
    <property type="match status" value="1"/>
</dbReference>
<feature type="non-terminal residue" evidence="10">
    <location>
        <position position="1"/>
    </location>
</feature>
<feature type="binding site" evidence="8">
    <location>
        <position position="135"/>
    </location>
    <ligand>
        <name>Fe cation</name>
        <dbReference type="ChEBI" id="CHEBI:24875"/>
        <note>catalytic</note>
    </ligand>
</feature>
<comment type="cofactor">
    <cofactor evidence="9">
        <name>Fe cation</name>
        <dbReference type="ChEBI" id="CHEBI:24875"/>
    </cofactor>
    <text evidence="9">Binds 1 Fe cation per subunit.</text>
</comment>
<dbReference type="Gene3D" id="2.60.120.10">
    <property type="entry name" value="Jelly Rolls"/>
    <property type="match status" value="1"/>
</dbReference>
<dbReference type="RefSeq" id="XP_019041081.1">
    <property type="nucleotide sequence ID" value="XM_019180829.1"/>
</dbReference>
<evidence type="ECO:0000256" key="3">
    <source>
        <dbReference type="ARBA" id="ARBA00022723"/>
    </source>
</evidence>
<dbReference type="GO" id="GO:0019448">
    <property type="term" value="P:L-cysteine catabolic process"/>
    <property type="evidence" value="ECO:0007669"/>
    <property type="project" value="TreeGrafter"/>
</dbReference>
<dbReference type="Pfam" id="PF05995">
    <property type="entry name" value="CDO_I"/>
    <property type="match status" value="1"/>
</dbReference>
<dbReference type="InterPro" id="IPR010300">
    <property type="entry name" value="CDO_1"/>
</dbReference>
<keyword evidence="11" id="KW-1185">Reference proteome</keyword>
<evidence type="ECO:0000313" key="11">
    <source>
        <dbReference type="Proteomes" id="UP000094112"/>
    </source>
</evidence>
<dbReference type="GeneID" id="30198075"/>
<dbReference type="InterPro" id="IPR011051">
    <property type="entry name" value="RmlC_Cupin_sf"/>
</dbReference>
<accession>A0A1E3P9H9</accession>
<dbReference type="EMBL" id="KV454208">
    <property type="protein sequence ID" value="ODQ61874.1"/>
    <property type="molecule type" value="Genomic_DNA"/>
</dbReference>
<dbReference type="EC" id="1.13.11.20" evidence="2 9"/>
<feature type="non-terminal residue" evidence="10">
    <location>
        <position position="163"/>
    </location>
</feature>
<evidence type="ECO:0000256" key="1">
    <source>
        <dbReference type="ARBA" id="ARBA00006622"/>
    </source>
</evidence>
<proteinExistence type="inferred from homology"/>
<dbReference type="PANTHER" id="PTHR12918:SF1">
    <property type="entry name" value="CYSTEINE DIOXYGENASE TYPE 1"/>
    <property type="match status" value="1"/>
</dbReference>
<feature type="cross-link" description="3'-(S-cysteinyl)-tyrosine (Cys-Tyr)" evidence="7">
    <location>
        <begin position="89"/>
        <end position="151"/>
    </location>
</feature>
<evidence type="ECO:0000256" key="4">
    <source>
        <dbReference type="ARBA" id="ARBA00022964"/>
    </source>
</evidence>
<dbReference type="CDD" id="cd10548">
    <property type="entry name" value="cupin_CDO"/>
    <property type="match status" value="1"/>
</dbReference>
<feature type="binding site" evidence="8">
    <location>
        <position position="82"/>
    </location>
    <ligand>
        <name>Fe cation</name>
        <dbReference type="ChEBI" id="CHEBI:24875"/>
        <note>catalytic</note>
    </ligand>
</feature>
<reference evidence="10 11" key="1">
    <citation type="journal article" date="2016" name="Proc. Natl. Acad. Sci. U.S.A.">
        <title>Comparative genomics of biotechnologically important yeasts.</title>
        <authorList>
            <person name="Riley R."/>
            <person name="Haridas S."/>
            <person name="Wolfe K.H."/>
            <person name="Lopes M.R."/>
            <person name="Hittinger C.T."/>
            <person name="Goeker M."/>
            <person name="Salamov A.A."/>
            <person name="Wisecaver J.H."/>
            <person name="Long T.M."/>
            <person name="Calvey C.H."/>
            <person name="Aerts A.L."/>
            <person name="Barry K.W."/>
            <person name="Choi C."/>
            <person name="Clum A."/>
            <person name="Coughlan A.Y."/>
            <person name="Deshpande S."/>
            <person name="Douglass A.P."/>
            <person name="Hanson S.J."/>
            <person name="Klenk H.-P."/>
            <person name="LaButti K.M."/>
            <person name="Lapidus A."/>
            <person name="Lindquist E.A."/>
            <person name="Lipzen A.M."/>
            <person name="Meier-Kolthoff J.P."/>
            <person name="Ohm R.A."/>
            <person name="Otillar R.P."/>
            <person name="Pangilinan J.L."/>
            <person name="Peng Y."/>
            <person name="Rokas A."/>
            <person name="Rosa C.A."/>
            <person name="Scheuner C."/>
            <person name="Sibirny A.A."/>
            <person name="Slot J.C."/>
            <person name="Stielow J.B."/>
            <person name="Sun H."/>
            <person name="Kurtzman C.P."/>
            <person name="Blackwell M."/>
            <person name="Grigoriev I.V."/>
            <person name="Jeffries T.W."/>
        </authorList>
    </citation>
    <scope>NUCLEOTIDE SEQUENCE [LARGE SCALE GENOMIC DNA]</scope>
    <source>
        <strain evidence="11">ATCC 58044 / CBS 1984 / NCYC 433 / NRRL Y-366-8</strain>
    </source>
</reference>
<evidence type="ECO:0000313" key="10">
    <source>
        <dbReference type="EMBL" id="ODQ61874.1"/>
    </source>
</evidence>
<dbReference type="InterPro" id="IPR014710">
    <property type="entry name" value="RmlC-like_jellyroll"/>
</dbReference>
<evidence type="ECO:0000256" key="6">
    <source>
        <dbReference type="ARBA" id="ARBA00023004"/>
    </source>
</evidence>
<evidence type="ECO:0000256" key="9">
    <source>
        <dbReference type="RuleBase" id="RU366010"/>
    </source>
</evidence>
<comment type="catalytic activity">
    <reaction evidence="9">
        <text>L-cysteine + O2 = 3-sulfino-L-alanine + H(+)</text>
        <dbReference type="Rhea" id="RHEA:20441"/>
        <dbReference type="ChEBI" id="CHEBI:15378"/>
        <dbReference type="ChEBI" id="CHEBI:15379"/>
        <dbReference type="ChEBI" id="CHEBI:35235"/>
        <dbReference type="ChEBI" id="CHEBI:61085"/>
        <dbReference type="EC" id="1.13.11.20"/>
    </reaction>
</comment>
<protein>
    <recommendedName>
        <fullName evidence="2 9">Cysteine dioxygenase</fullName>
        <ecNumber evidence="2 9">1.13.11.20</ecNumber>
    </recommendedName>
</protein>
<dbReference type="OrthoDB" id="543511at2759"/>
<dbReference type="STRING" id="683960.A0A1E3P9H9"/>
<sequence>NSLKNLIQDLSSSIQETRTENNVKIREVMNLLRYYQSKEEQWTKYALRDKDNNYTRNLVTNIKTHSNLLVLVWEPGKQSNIHGHPNTHCFMKILKGQLQEKLFDPTSSESDRVLKRTTTLPTNSVAYITDELGLHQMKNPTADIAVSLHLYVPKYEAGSGVNL</sequence>
<evidence type="ECO:0000256" key="2">
    <source>
        <dbReference type="ARBA" id="ARBA00013133"/>
    </source>
</evidence>
<dbReference type="GO" id="GO:0008198">
    <property type="term" value="F:ferrous iron binding"/>
    <property type="evidence" value="ECO:0007669"/>
    <property type="project" value="TreeGrafter"/>
</dbReference>
<dbReference type="GO" id="GO:0017172">
    <property type="term" value="F:cysteine dioxygenase activity"/>
    <property type="evidence" value="ECO:0007669"/>
    <property type="project" value="UniProtKB-UniRule"/>
</dbReference>
<dbReference type="AlphaFoldDB" id="A0A1E3P9H9"/>
<keyword evidence="6 8" id="KW-0408">Iron</keyword>
<keyword evidence="4 9" id="KW-0223">Dioxygenase</keyword>
<dbReference type="Proteomes" id="UP000094112">
    <property type="component" value="Unassembled WGS sequence"/>
</dbReference>
<organism evidence="10 11">
    <name type="scientific">Wickerhamomyces anomalus (strain ATCC 58044 / CBS 1984 / NCYC 433 / NRRL Y-366-8)</name>
    <name type="common">Yeast</name>
    <name type="synonym">Hansenula anomala</name>
    <dbReference type="NCBI Taxonomy" id="683960"/>
    <lineage>
        <taxon>Eukaryota</taxon>
        <taxon>Fungi</taxon>
        <taxon>Dikarya</taxon>
        <taxon>Ascomycota</taxon>
        <taxon>Saccharomycotina</taxon>
        <taxon>Saccharomycetes</taxon>
        <taxon>Phaffomycetales</taxon>
        <taxon>Wickerhamomycetaceae</taxon>
        <taxon>Wickerhamomyces</taxon>
    </lineage>
</organism>